<sequence>MLIPTSKSLKTGRPGTVYIAVLGVTLTVAVLASVAVSIVRIERRVDASHDAMRTSHWLARTASESAIIHVTQDPQWRTSLESGDESTHLELDGGTYFWRVIDPDGDFDDDLRDCIWIEGIGQVGEALSVEKVRLMPTGTPLSCLEVAMLVDDSFGLSSGSYWVHTIIRTNQTVASNDDVAVGTGSREIDGDAEAADYASGNVTGTKTSRVAQRELPNDDYLTYYQSAGTWIPLDSLESDGINYEMNDKVLSPNANPYGVPNPEGIYLIDCQGKNVEINYCRIVGTLVLINPGSQSAIPVSSSLEPAVPNYPALLVDGDFALAVSDYWYSGLYEDYRRINYNPPGTPYMGVDDYDYNDYYPAGIFGLVYVSGDLHVTGNTLISGGLICGDFSISSSKTLEVNYDSVYWDNPPPGFAKDDPMQVIPASWQRGTY</sequence>
<keyword evidence="1" id="KW-0812">Transmembrane</keyword>
<organism evidence="2 3">
    <name type="scientific">Aeoliella mucimassa</name>
    <dbReference type="NCBI Taxonomy" id="2527972"/>
    <lineage>
        <taxon>Bacteria</taxon>
        <taxon>Pseudomonadati</taxon>
        <taxon>Planctomycetota</taxon>
        <taxon>Planctomycetia</taxon>
        <taxon>Pirellulales</taxon>
        <taxon>Lacipirellulaceae</taxon>
        <taxon>Aeoliella</taxon>
    </lineage>
</organism>
<keyword evidence="3" id="KW-1185">Reference proteome</keyword>
<protein>
    <submittedName>
        <fullName evidence="2">Uncharacterized protein</fullName>
    </submittedName>
</protein>
<evidence type="ECO:0000313" key="2">
    <source>
        <dbReference type="EMBL" id="QDU57438.1"/>
    </source>
</evidence>
<name>A0A518ARV2_9BACT</name>
<accession>A0A518ARV2</accession>
<reference evidence="2 3" key="1">
    <citation type="submission" date="2019-02" db="EMBL/GenBank/DDBJ databases">
        <title>Deep-cultivation of Planctomycetes and their phenomic and genomic characterization uncovers novel biology.</title>
        <authorList>
            <person name="Wiegand S."/>
            <person name="Jogler M."/>
            <person name="Boedeker C."/>
            <person name="Pinto D."/>
            <person name="Vollmers J."/>
            <person name="Rivas-Marin E."/>
            <person name="Kohn T."/>
            <person name="Peeters S.H."/>
            <person name="Heuer A."/>
            <person name="Rast P."/>
            <person name="Oberbeckmann S."/>
            <person name="Bunk B."/>
            <person name="Jeske O."/>
            <person name="Meyerdierks A."/>
            <person name="Storesund J.E."/>
            <person name="Kallscheuer N."/>
            <person name="Luecker S."/>
            <person name="Lage O.M."/>
            <person name="Pohl T."/>
            <person name="Merkel B.J."/>
            <person name="Hornburger P."/>
            <person name="Mueller R.-W."/>
            <person name="Bruemmer F."/>
            <person name="Labrenz M."/>
            <person name="Spormann A.M."/>
            <person name="Op den Camp H."/>
            <person name="Overmann J."/>
            <person name="Amann R."/>
            <person name="Jetten M.S.M."/>
            <person name="Mascher T."/>
            <person name="Medema M.H."/>
            <person name="Devos D.P."/>
            <person name="Kaster A.-K."/>
            <person name="Ovreas L."/>
            <person name="Rohde M."/>
            <person name="Galperin M.Y."/>
            <person name="Jogler C."/>
        </authorList>
    </citation>
    <scope>NUCLEOTIDE SEQUENCE [LARGE SCALE GENOMIC DNA]</scope>
    <source>
        <strain evidence="2 3">Pan181</strain>
    </source>
</reference>
<dbReference type="KEGG" id="amuc:Pan181_36540"/>
<evidence type="ECO:0000313" key="3">
    <source>
        <dbReference type="Proteomes" id="UP000315750"/>
    </source>
</evidence>
<keyword evidence="1" id="KW-1133">Transmembrane helix</keyword>
<dbReference type="EMBL" id="CP036278">
    <property type="protein sequence ID" value="QDU57438.1"/>
    <property type="molecule type" value="Genomic_DNA"/>
</dbReference>
<dbReference type="RefSeq" id="WP_145248615.1">
    <property type="nucleotide sequence ID" value="NZ_CP036278.1"/>
</dbReference>
<dbReference type="Proteomes" id="UP000315750">
    <property type="component" value="Chromosome"/>
</dbReference>
<proteinExistence type="predicted"/>
<keyword evidence="1" id="KW-0472">Membrane</keyword>
<dbReference type="OrthoDB" id="235584at2"/>
<evidence type="ECO:0000256" key="1">
    <source>
        <dbReference type="SAM" id="Phobius"/>
    </source>
</evidence>
<feature type="transmembrane region" description="Helical" evidence="1">
    <location>
        <begin position="17"/>
        <end position="39"/>
    </location>
</feature>
<dbReference type="AlphaFoldDB" id="A0A518ARV2"/>
<gene>
    <name evidence="2" type="ORF">Pan181_36540</name>
</gene>